<dbReference type="OrthoDB" id="5292292at2"/>
<evidence type="ECO:0000259" key="1">
    <source>
        <dbReference type="PROSITE" id="PS51186"/>
    </source>
</evidence>
<dbReference type="GO" id="GO:1990189">
    <property type="term" value="F:protein N-terminal-serine acetyltransferase activity"/>
    <property type="evidence" value="ECO:0007669"/>
    <property type="project" value="TreeGrafter"/>
</dbReference>
<organism evidence="2 3">
    <name type="scientific">Pseudomonas syringae</name>
    <dbReference type="NCBI Taxonomy" id="317"/>
    <lineage>
        <taxon>Bacteria</taxon>
        <taxon>Pseudomonadati</taxon>
        <taxon>Pseudomonadota</taxon>
        <taxon>Gammaproteobacteria</taxon>
        <taxon>Pseudomonadales</taxon>
        <taxon>Pseudomonadaceae</taxon>
        <taxon>Pseudomonas</taxon>
    </lineage>
</organism>
<dbReference type="PANTHER" id="PTHR43441:SF10">
    <property type="entry name" value="ACETYLTRANSFERASE"/>
    <property type="match status" value="1"/>
</dbReference>
<proteinExistence type="predicted"/>
<dbReference type="InterPro" id="IPR000182">
    <property type="entry name" value="GNAT_dom"/>
</dbReference>
<feature type="domain" description="N-acetyltransferase" evidence="1">
    <location>
        <begin position="27"/>
        <end position="171"/>
    </location>
</feature>
<dbReference type="GO" id="GO:0005737">
    <property type="term" value="C:cytoplasm"/>
    <property type="evidence" value="ECO:0007669"/>
    <property type="project" value="TreeGrafter"/>
</dbReference>
<dbReference type="PANTHER" id="PTHR43441">
    <property type="entry name" value="RIBOSOMAL-PROTEIN-SERINE ACETYLTRANSFERASE"/>
    <property type="match status" value="1"/>
</dbReference>
<evidence type="ECO:0000313" key="2">
    <source>
        <dbReference type="EMBL" id="OUM07845.1"/>
    </source>
</evidence>
<evidence type="ECO:0000313" key="3">
    <source>
        <dbReference type="Proteomes" id="UP000195128"/>
    </source>
</evidence>
<dbReference type="GO" id="GO:0008999">
    <property type="term" value="F:protein-N-terminal-alanine acetyltransferase activity"/>
    <property type="evidence" value="ECO:0007669"/>
    <property type="project" value="TreeGrafter"/>
</dbReference>
<dbReference type="PROSITE" id="PS51186">
    <property type="entry name" value="GNAT"/>
    <property type="match status" value="1"/>
</dbReference>
<keyword evidence="2" id="KW-0808">Transferase</keyword>
<dbReference type="Gene3D" id="3.40.630.30">
    <property type="match status" value="1"/>
</dbReference>
<dbReference type="Pfam" id="PF13302">
    <property type="entry name" value="Acetyltransf_3"/>
    <property type="match status" value="1"/>
</dbReference>
<dbReference type="EMBL" id="MTSA01000005">
    <property type="protein sequence ID" value="OUM07845.1"/>
    <property type="molecule type" value="Genomic_DNA"/>
</dbReference>
<dbReference type="RefSeq" id="WP_084915683.1">
    <property type="nucleotide sequence ID" value="NZ_MTSA01000005.1"/>
</dbReference>
<dbReference type="AlphaFoldDB" id="A0A244ETI7"/>
<sequence>MSVDTRVLIIRTSRLSIQPFCAADAIESFDSLTTSLTRYMSWEPPASREEYAQVWAQWLPSIADGSDIVFAIRQLDDASFLGLVGLHNVNDRTPELGIWIREDKHRRGFGKEAVGAVVQWACEHVAPSGFIYPVARDNKPSRLIAEAFGGVVTGTRTAAKYDSVIYSLPPHDAENWMT</sequence>
<reference evidence="2 3" key="1">
    <citation type="submission" date="2017-01" db="EMBL/GenBank/DDBJ databases">
        <authorList>
            <person name="Mah S.A."/>
            <person name="Swanson W.J."/>
            <person name="Moy G.W."/>
            <person name="Vacquier V.D."/>
        </authorList>
    </citation>
    <scope>NUCLEOTIDE SEQUENCE [LARGE SCALE GENOMIC DNA]</scope>
    <source>
        <strain evidence="2">PDD-32b-74</strain>
    </source>
</reference>
<dbReference type="InterPro" id="IPR016181">
    <property type="entry name" value="Acyl_CoA_acyltransferase"/>
</dbReference>
<protein>
    <submittedName>
        <fullName evidence="2">GNAT family N-acetyltransferase</fullName>
    </submittedName>
</protein>
<dbReference type="Proteomes" id="UP000195128">
    <property type="component" value="Unassembled WGS sequence"/>
</dbReference>
<gene>
    <name evidence="2" type="ORF">BW686_07350</name>
</gene>
<comment type="caution">
    <text evidence="2">The sequence shown here is derived from an EMBL/GenBank/DDBJ whole genome shotgun (WGS) entry which is preliminary data.</text>
</comment>
<dbReference type="InterPro" id="IPR051908">
    <property type="entry name" value="Ribosomal_N-acetyltransferase"/>
</dbReference>
<accession>A0A244ETI7</accession>
<name>A0A244ETI7_PSESX</name>
<dbReference type="SUPFAM" id="SSF55729">
    <property type="entry name" value="Acyl-CoA N-acyltransferases (Nat)"/>
    <property type="match status" value="1"/>
</dbReference>